<keyword evidence="1" id="KW-0472">Membrane</keyword>
<name>A0A1F5HL68_9BACT</name>
<reference evidence="2 3" key="1">
    <citation type="journal article" date="2016" name="Nat. Commun.">
        <title>Thousands of microbial genomes shed light on interconnected biogeochemical processes in an aquifer system.</title>
        <authorList>
            <person name="Anantharaman K."/>
            <person name="Brown C.T."/>
            <person name="Hug L.A."/>
            <person name="Sharon I."/>
            <person name="Castelle C.J."/>
            <person name="Probst A.J."/>
            <person name="Thomas B.C."/>
            <person name="Singh A."/>
            <person name="Wilkins M.J."/>
            <person name="Karaoz U."/>
            <person name="Brodie E.L."/>
            <person name="Williams K.H."/>
            <person name="Hubbard S.S."/>
            <person name="Banfield J.F."/>
        </authorList>
    </citation>
    <scope>NUCLEOTIDE SEQUENCE [LARGE SCALE GENOMIC DNA]</scope>
</reference>
<protein>
    <submittedName>
        <fullName evidence="2">Uncharacterized protein</fullName>
    </submittedName>
</protein>
<gene>
    <name evidence="2" type="ORF">A3F45_00650</name>
</gene>
<feature type="transmembrane region" description="Helical" evidence="1">
    <location>
        <begin position="34"/>
        <end position="55"/>
    </location>
</feature>
<feature type="transmembrane region" description="Helical" evidence="1">
    <location>
        <begin position="7"/>
        <end position="28"/>
    </location>
</feature>
<evidence type="ECO:0000256" key="1">
    <source>
        <dbReference type="SAM" id="Phobius"/>
    </source>
</evidence>
<comment type="caution">
    <text evidence="2">The sequence shown here is derived from an EMBL/GenBank/DDBJ whole genome shotgun (WGS) entry which is preliminary data.</text>
</comment>
<sequence>MSYKVKIRWLIGGTVVSFAVSIALYYINPVFDNVGFFFELFAVISFILLMILHFLPEQIFNSWLKFARIYIPIALVLAVGDRASGSDLFNTDAEFFTTFFSVIFVIASIILIVCAHRRLKRQTKTTPFPAGDQKPV</sequence>
<evidence type="ECO:0000313" key="2">
    <source>
        <dbReference type="EMBL" id="OGE04785.1"/>
    </source>
</evidence>
<accession>A0A1F5HL68</accession>
<dbReference type="Proteomes" id="UP000178369">
    <property type="component" value="Unassembled WGS sequence"/>
</dbReference>
<proteinExistence type="predicted"/>
<dbReference type="AlphaFoldDB" id="A0A1F5HL68"/>
<feature type="transmembrane region" description="Helical" evidence="1">
    <location>
        <begin position="67"/>
        <end position="83"/>
    </location>
</feature>
<feature type="transmembrane region" description="Helical" evidence="1">
    <location>
        <begin position="95"/>
        <end position="115"/>
    </location>
</feature>
<dbReference type="EMBL" id="MFBL01000025">
    <property type="protein sequence ID" value="OGE04785.1"/>
    <property type="molecule type" value="Genomic_DNA"/>
</dbReference>
<organism evidence="2 3">
    <name type="scientific">Candidatus Curtissbacteria bacterium RIFCSPHIGHO2_12_FULL_41_17</name>
    <dbReference type="NCBI Taxonomy" id="1797722"/>
    <lineage>
        <taxon>Bacteria</taxon>
        <taxon>Candidatus Curtissiibacteriota</taxon>
    </lineage>
</organism>
<evidence type="ECO:0000313" key="3">
    <source>
        <dbReference type="Proteomes" id="UP000178369"/>
    </source>
</evidence>
<keyword evidence="1" id="KW-0812">Transmembrane</keyword>
<keyword evidence="1" id="KW-1133">Transmembrane helix</keyword>